<sequence>MNLQPADKLWEAVAAALKNELPFVVFSPPESTRVTGYFQKDGKLVKANDDHSSGFLFAPFSEDYPVVLIPSDSIVHAEIGDLTPPESTKDQVQDIIGEDNTRKKHITLLSEALRSLKSGKLDKVVLSRKLLIPRSERDIISVFKGLLSRYPTAFRYLWHHPEVGTWVGATPETLVKIEEGMLETMSLAGTQPYRGSMDVSWGPKEKEEQAMVTRSILNRLYPHCLHVQAGDTRTVKAGKLLHLLTPVKAVLTSQELPLEEIVAALHPTPAVCGLPRKKAKKFILEHEGYDRKYYTGYLGPLSKQGSAELYVNLRCMEITDEAFSIYVGGGITKDSDPDAEWEETVNKSKTMLAVL</sequence>
<evidence type="ECO:0000256" key="3">
    <source>
        <dbReference type="ARBA" id="ARBA00012824"/>
    </source>
</evidence>
<evidence type="ECO:0000259" key="6">
    <source>
        <dbReference type="Pfam" id="PF00425"/>
    </source>
</evidence>
<comment type="similarity">
    <text evidence="2">Belongs to the isochorismate synthase family.</text>
</comment>
<proteinExistence type="inferred from homology"/>
<dbReference type="SUPFAM" id="SSF56322">
    <property type="entry name" value="ADC synthase"/>
    <property type="match status" value="1"/>
</dbReference>
<gene>
    <name evidence="7" type="ORF">E7Z59_08935</name>
</gene>
<accession>A0A4S3M2Q5</accession>
<evidence type="ECO:0000256" key="2">
    <source>
        <dbReference type="ARBA" id="ARBA00005297"/>
    </source>
</evidence>
<name>A0A4S3M2Q5_9FLAO</name>
<dbReference type="EC" id="5.4.4.2" evidence="3"/>
<dbReference type="InterPro" id="IPR005801">
    <property type="entry name" value="ADC_synthase"/>
</dbReference>
<feature type="domain" description="Chorismate-utilising enzyme C-terminal" evidence="6">
    <location>
        <begin position="103"/>
        <end position="347"/>
    </location>
</feature>
<dbReference type="Proteomes" id="UP000305939">
    <property type="component" value="Unassembled WGS sequence"/>
</dbReference>
<evidence type="ECO:0000256" key="4">
    <source>
        <dbReference type="ARBA" id="ARBA00023235"/>
    </source>
</evidence>
<dbReference type="Pfam" id="PF00425">
    <property type="entry name" value="Chorismate_bind"/>
    <property type="match status" value="1"/>
</dbReference>
<dbReference type="Gene3D" id="3.60.120.10">
    <property type="entry name" value="Anthranilate synthase"/>
    <property type="match status" value="1"/>
</dbReference>
<comment type="catalytic activity">
    <reaction evidence="1">
        <text>chorismate = isochorismate</text>
        <dbReference type="Rhea" id="RHEA:18985"/>
        <dbReference type="ChEBI" id="CHEBI:29748"/>
        <dbReference type="ChEBI" id="CHEBI:29780"/>
        <dbReference type="EC" id="5.4.4.2"/>
    </reaction>
</comment>
<dbReference type="GO" id="GO:0008909">
    <property type="term" value="F:isochorismate synthase activity"/>
    <property type="evidence" value="ECO:0007669"/>
    <property type="project" value="UniProtKB-EC"/>
</dbReference>
<reference evidence="7 8" key="1">
    <citation type="submission" date="2019-04" db="EMBL/GenBank/DDBJ databases">
        <title>Draft genome sequence of Robertkochia marina CC-AMO-30D.</title>
        <authorList>
            <person name="Hameed A."/>
            <person name="Lin S.-Y."/>
            <person name="Shahina M."/>
            <person name="Lai W.-A."/>
            <person name="Young C.-C."/>
        </authorList>
    </citation>
    <scope>NUCLEOTIDE SEQUENCE [LARGE SCALE GENOMIC DNA]</scope>
    <source>
        <strain evidence="7 8">CC-AMO-30D</strain>
    </source>
</reference>
<evidence type="ECO:0000256" key="5">
    <source>
        <dbReference type="ARBA" id="ARBA00041564"/>
    </source>
</evidence>
<evidence type="ECO:0000256" key="1">
    <source>
        <dbReference type="ARBA" id="ARBA00000799"/>
    </source>
</evidence>
<dbReference type="AlphaFoldDB" id="A0A4S3M2Q5"/>
<evidence type="ECO:0000313" key="8">
    <source>
        <dbReference type="Proteomes" id="UP000305939"/>
    </source>
</evidence>
<keyword evidence="8" id="KW-1185">Reference proteome</keyword>
<dbReference type="NCBIfam" id="TIGR00543">
    <property type="entry name" value="isochor_syn"/>
    <property type="match status" value="1"/>
</dbReference>
<dbReference type="InterPro" id="IPR015890">
    <property type="entry name" value="Chorismate_C"/>
</dbReference>
<protein>
    <recommendedName>
        <fullName evidence="3">isochorismate synthase</fullName>
        <ecNumber evidence="3">5.4.4.2</ecNumber>
    </recommendedName>
    <alternativeName>
        <fullName evidence="5">Isochorismate mutase</fullName>
    </alternativeName>
</protein>
<dbReference type="PANTHER" id="PTHR42839:SF2">
    <property type="entry name" value="ISOCHORISMATE SYNTHASE ENTC"/>
    <property type="match status" value="1"/>
</dbReference>
<dbReference type="PANTHER" id="PTHR42839">
    <property type="entry name" value="ISOCHORISMATE SYNTHASE ENTC"/>
    <property type="match status" value="1"/>
</dbReference>
<dbReference type="InterPro" id="IPR004561">
    <property type="entry name" value="IsoChor_synthase"/>
</dbReference>
<dbReference type="OrthoDB" id="9806579at2"/>
<keyword evidence="4 7" id="KW-0413">Isomerase</keyword>
<comment type="caution">
    <text evidence="7">The sequence shown here is derived from an EMBL/GenBank/DDBJ whole genome shotgun (WGS) entry which is preliminary data.</text>
</comment>
<organism evidence="7 8">
    <name type="scientific">Robertkochia marina</name>
    <dbReference type="NCBI Taxonomy" id="1227945"/>
    <lineage>
        <taxon>Bacteria</taxon>
        <taxon>Pseudomonadati</taxon>
        <taxon>Bacteroidota</taxon>
        <taxon>Flavobacteriia</taxon>
        <taxon>Flavobacteriales</taxon>
        <taxon>Flavobacteriaceae</taxon>
        <taxon>Robertkochia</taxon>
    </lineage>
</organism>
<dbReference type="EMBL" id="SSMC01000002">
    <property type="protein sequence ID" value="THD67765.1"/>
    <property type="molecule type" value="Genomic_DNA"/>
</dbReference>
<evidence type="ECO:0000313" key="7">
    <source>
        <dbReference type="EMBL" id="THD67765.1"/>
    </source>
</evidence>
<dbReference type="RefSeq" id="WP_136335970.1">
    <property type="nucleotide sequence ID" value="NZ_QXMP01000021.1"/>
</dbReference>